<keyword evidence="2" id="KW-1185">Reference proteome</keyword>
<evidence type="ECO:0000313" key="2">
    <source>
        <dbReference type="Proteomes" id="UP000076738"/>
    </source>
</evidence>
<dbReference type="EMBL" id="KV417310">
    <property type="protein sequence ID" value="KZO92442.1"/>
    <property type="molecule type" value="Genomic_DNA"/>
</dbReference>
<evidence type="ECO:0000313" key="1">
    <source>
        <dbReference type="EMBL" id="KZO92442.1"/>
    </source>
</evidence>
<feature type="non-terminal residue" evidence="1">
    <location>
        <position position="507"/>
    </location>
</feature>
<protein>
    <recommendedName>
        <fullName evidence="3">F-box domain-containing protein</fullName>
    </recommendedName>
</protein>
<organism evidence="1 2">
    <name type="scientific">Calocera viscosa (strain TUFC12733)</name>
    <dbReference type="NCBI Taxonomy" id="1330018"/>
    <lineage>
        <taxon>Eukaryota</taxon>
        <taxon>Fungi</taxon>
        <taxon>Dikarya</taxon>
        <taxon>Basidiomycota</taxon>
        <taxon>Agaricomycotina</taxon>
        <taxon>Dacrymycetes</taxon>
        <taxon>Dacrymycetales</taxon>
        <taxon>Dacrymycetaceae</taxon>
        <taxon>Calocera</taxon>
    </lineage>
</organism>
<dbReference type="InterPro" id="IPR032675">
    <property type="entry name" value="LRR_dom_sf"/>
</dbReference>
<gene>
    <name evidence="1" type="ORF">CALVIDRAFT_540906</name>
</gene>
<dbReference type="Proteomes" id="UP000076738">
    <property type="component" value="Unassembled WGS sequence"/>
</dbReference>
<reference evidence="1 2" key="1">
    <citation type="journal article" date="2016" name="Mol. Biol. Evol.">
        <title>Comparative Genomics of Early-Diverging Mushroom-Forming Fungi Provides Insights into the Origins of Lignocellulose Decay Capabilities.</title>
        <authorList>
            <person name="Nagy L.G."/>
            <person name="Riley R."/>
            <person name="Tritt A."/>
            <person name="Adam C."/>
            <person name="Daum C."/>
            <person name="Floudas D."/>
            <person name="Sun H."/>
            <person name="Yadav J.S."/>
            <person name="Pangilinan J."/>
            <person name="Larsson K.H."/>
            <person name="Matsuura K."/>
            <person name="Barry K."/>
            <person name="Labutti K."/>
            <person name="Kuo R."/>
            <person name="Ohm R.A."/>
            <person name="Bhattacharya S.S."/>
            <person name="Shirouzu T."/>
            <person name="Yoshinaga Y."/>
            <person name="Martin F.M."/>
            <person name="Grigoriev I.V."/>
            <person name="Hibbett D.S."/>
        </authorList>
    </citation>
    <scope>NUCLEOTIDE SEQUENCE [LARGE SCALE GENOMIC DNA]</scope>
    <source>
        <strain evidence="1 2">TUFC12733</strain>
    </source>
</reference>
<proteinExistence type="predicted"/>
<dbReference type="AlphaFoldDB" id="A0A167IA40"/>
<evidence type="ECO:0008006" key="3">
    <source>
        <dbReference type="Google" id="ProtNLM"/>
    </source>
</evidence>
<sequence length="507" mass="57368">MLLTVPSEIIDAIIENIDNPRDLAALSVVCKTLKERILPASGEELGLLQCCYLSVSMDDIRVFDALAERPHLAGGIRKFHISRHPPYHRYWRTGSEIVPPGVNVAPSTLRNALCSMRTLRFLSCDLLLTPTTDLSHVFKNLHRRCPDLAEVHLKLDATDPVEYQSDFGPPTLDGFSHLEALELEVNEDAFTGLLPPAVEDYVDRLGITLDRIASSLRHLSLAWYMDTADRLFDRFANLELPALVSLSLASYTRTTKKRSCDAMGTFLARHPRIQYLKIRGRLPVRIHPDTSPNLREMSIRFMGAARFNPLVSPLSSGNYRPLRRVELARHLPDLAAVLEDICSKRTAAIPSLKGLRLNELNPVDGKFLRHLAGTRPDLEELHCTLGGSQRSETEKIDALKKLLRIFPHLRSVQESGDVGWFIDDETLESELPELGNLHPNLMCVNDWARQDGNVWNHKGWKCFHIGNTHNLWNQDDDETSLWKWAVLAEVDCYGFAVPRSTLFRDEI</sequence>
<dbReference type="SUPFAM" id="SSF52047">
    <property type="entry name" value="RNI-like"/>
    <property type="match status" value="1"/>
</dbReference>
<dbReference type="Gene3D" id="3.80.10.10">
    <property type="entry name" value="Ribonuclease Inhibitor"/>
    <property type="match status" value="1"/>
</dbReference>
<name>A0A167IA40_CALVF</name>
<accession>A0A167IA40</accession>